<protein>
    <submittedName>
        <fullName evidence="6">Alanyl-tRNA editing protein</fullName>
    </submittedName>
</protein>
<dbReference type="RefSeq" id="WP_349118464.1">
    <property type="nucleotide sequence ID" value="NZ_JBBMFM010000086.1"/>
</dbReference>
<evidence type="ECO:0000256" key="3">
    <source>
        <dbReference type="ARBA" id="ARBA00022723"/>
    </source>
</evidence>
<comment type="caution">
    <text evidence="6">The sequence shown here is derived from an EMBL/GenBank/DDBJ whole genome shotgun (WGS) entry which is preliminary data.</text>
</comment>
<dbReference type="Pfam" id="PF07973">
    <property type="entry name" value="tRNA_SAD"/>
    <property type="match status" value="1"/>
</dbReference>
<dbReference type="InterPro" id="IPR018163">
    <property type="entry name" value="Thr/Ala-tRNA-synth_IIc_edit"/>
</dbReference>
<dbReference type="InterPro" id="IPR018165">
    <property type="entry name" value="Ala-tRNA-synth_IIc_core"/>
</dbReference>
<keyword evidence="7" id="KW-1185">Reference proteome</keyword>
<name>A0ABV1DBB5_9FIRM</name>
<dbReference type="PROSITE" id="PS50860">
    <property type="entry name" value="AA_TRNA_LIGASE_II_ALA"/>
    <property type="match status" value="1"/>
</dbReference>
<evidence type="ECO:0000256" key="2">
    <source>
        <dbReference type="ARBA" id="ARBA00004496"/>
    </source>
</evidence>
<sequence length="390" mass="43286">MDKSRLYYQTPYVKSFMCTVERCEASGKGTWLAVLNQTGFYPEGGGQPSDTGTLNQVPVLSVHEQGEEILHELASPLEPGTLAEGVIDWQKRYDNMQQHTGEHILSGLVHRRYGYDNVGFHMGAGEVTVDFNGIMTAEELDGLEDAANQVVYDNVPVHTLYPSKEELPSIDYRSKKELSGQVRIIEIPGGDVCACCGTHVENTGEVGIIKIRGMIRYKGGVRISMLCGRRALLDYRERLKDGIRLSNLLSAKLHLVPEAVEKLKNDCQDREMEIGRLYGQLLELRAGQYPESSRPLAIFEEGLNMVQIRRLSTLLYEQKKGSVVMVCSGNGTEGEYQYALGSSSMDMRTLSKDMNGKLHGRGGGSSLMAQGTFRASRQSITDVFQEETKS</sequence>
<comment type="subcellular location">
    <subcellularLocation>
        <location evidence="2">Cytoplasm</location>
    </subcellularLocation>
</comment>
<dbReference type="InterPro" id="IPR009000">
    <property type="entry name" value="Transl_B-barrel_sf"/>
</dbReference>
<gene>
    <name evidence="6" type="ORF">WMQ36_19030</name>
</gene>
<keyword evidence="4" id="KW-0862">Zinc</keyword>
<dbReference type="EMBL" id="JBBMFM010000086">
    <property type="protein sequence ID" value="MEQ2427066.1"/>
    <property type="molecule type" value="Genomic_DNA"/>
</dbReference>
<dbReference type="InterPro" id="IPR051335">
    <property type="entry name" value="Alanyl-tRNA_Editing_Enzymes"/>
</dbReference>
<evidence type="ECO:0000256" key="4">
    <source>
        <dbReference type="ARBA" id="ARBA00022833"/>
    </source>
</evidence>
<dbReference type="PANTHER" id="PTHR43462:SF1">
    <property type="entry name" value="ALANYL-TRNA EDITING PROTEIN AARSD1"/>
    <property type="match status" value="1"/>
</dbReference>
<dbReference type="Proteomes" id="UP001454086">
    <property type="component" value="Unassembled WGS sequence"/>
</dbReference>
<dbReference type="SUPFAM" id="SSF50447">
    <property type="entry name" value="Translation proteins"/>
    <property type="match status" value="1"/>
</dbReference>
<evidence type="ECO:0000313" key="6">
    <source>
        <dbReference type="EMBL" id="MEQ2427066.1"/>
    </source>
</evidence>
<comment type="cofactor">
    <cofactor evidence="1">
        <name>Zn(2+)</name>
        <dbReference type="ChEBI" id="CHEBI:29105"/>
    </cofactor>
</comment>
<dbReference type="SMART" id="SM00863">
    <property type="entry name" value="tRNA_SAD"/>
    <property type="match status" value="1"/>
</dbReference>
<proteinExistence type="predicted"/>
<dbReference type="Gene3D" id="3.30.980.10">
    <property type="entry name" value="Threonyl-trna Synthetase, Chain A, domain 2"/>
    <property type="match status" value="1"/>
</dbReference>
<dbReference type="Gene3D" id="2.40.30.130">
    <property type="match status" value="1"/>
</dbReference>
<evidence type="ECO:0000256" key="1">
    <source>
        <dbReference type="ARBA" id="ARBA00001947"/>
    </source>
</evidence>
<organism evidence="6 7">
    <name type="scientific">Enterocloster hominis</name>
    <name type="common">ex Hitch et al. 2024</name>
    <dbReference type="NCBI Taxonomy" id="1917870"/>
    <lineage>
        <taxon>Bacteria</taxon>
        <taxon>Bacillati</taxon>
        <taxon>Bacillota</taxon>
        <taxon>Clostridia</taxon>
        <taxon>Lachnospirales</taxon>
        <taxon>Lachnospiraceae</taxon>
        <taxon>Enterocloster</taxon>
    </lineage>
</organism>
<dbReference type="InterPro" id="IPR012947">
    <property type="entry name" value="tRNA_SAD"/>
</dbReference>
<dbReference type="SUPFAM" id="SSF55186">
    <property type="entry name" value="ThrRS/AlaRS common domain"/>
    <property type="match status" value="1"/>
</dbReference>
<evidence type="ECO:0000313" key="7">
    <source>
        <dbReference type="Proteomes" id="UP001454086"/>
    </source>
</evidence>
<evidence type="ECO:0000259" key="5">
    <source>
        <dbReference type="PROSITE" id="PS50860"/>
    </source>
</evidence>
<dbReference type="PANTHER" id="PTHR43462">
    <property type="entry name" value="ALANYL-TRNA EDITING PROTEIN"/>
    <property type="match status" value="1"/>
</dbReference>
<keyword evidence="3" id="KW-0479">Metal-binding</keyword>
<accession>A0ABV1DBB5</accession>
<feature type="domain" description="Alanyl-transfer RNA synthetases family profile" evidence="5">
    <location>
        <begin position="34"/>
        <end position="237"/>
    </location>
</feature>
<reference evidence="6 7" key="1">
    <citation type="submission" date="2024-03" db="EMBL/GenBank/DDBJ databases">
        <title>Human intestinal bacterial collection.</title>
        <authorList>
            <person name="Pauvert C."/>
            <person name="Hitch T.C.A."/>
            <person name="Clavel T."/>
        </authorList>
    </citation>
    <scope>NUCLEOTIDE SEQUENCE [LARGE SCALE GENOMIC DNA]</scope>
    <source>
        <strain evidence="6 7">CLA-SR-H021</strain>
    </source>
</reference>